<reference evidence="2" key="1">
    <citation type="submission" date="2017-10" db="EMBL/GenBank/DDBJ databases">
        <title>Rapid genome shrinkage in a self-fertile nematode reveals novel sperm competition proteins.</title>
        <authorList>
            <person name="Yin D."/>
            <person name="Schwarz E.M."/>
            <person name="Thomas C.G."/>
            <person name="Felde R.L."/>
            <person name="Korf I.F."/>
            <person name="Cutter A.D."/>
            <person name="Schartner C.M."/>
            <person name="Ralston E.J."/>
            <person name="Meyer B.J."/>
            <person name="Haag E.S."/>
        </authorList>
    </citation>
    <scope>NUCLEOTIDE SEQUENCE [LARGE SCALE GENOMIC DNA]</scope>
    <source>
        <strain evidence="2">JU1422</strain>
    </source>
</reference>
<keyword evidence="2" id="KW-1185">Reference proteome</keyword>
<accession>A0A2G5SGZ4</accession>
<evidence type="ECO:0000313" key="2">
    <source>
        <dbReference type="Proteomes" id="UP000230233"/>
    </source>
</evidence>
<gene>
    <name evidence="1" type="ORF">B9Z55_027150</name>
</gene>
<comment type="caution">
    <text evidence="1">The sequence shown here is derived from an EMBL/GenBank/DDBJ whole genome shotgun (WGS) entry which is preliminary data.</text>
</comment>
<dbReference type="EMBL" id="PDUG01000008">
    <property type="protein sequence ID" value="PIC14136.1"/>
    <property type="molecule type" value="Genomic_DNA"/>
</dbReference>
<organism evidence="1 2">
    <name type="scientific">Caenorhabditis nigoni</name>
    <dbReference type="NCBI Taxonomy" id="1611254"/>
    <lineage>
        <taxon>Eukaryota</taxon>
        <taxon>Metazoa</taxon>
        <taxon>Ecdysozoa</taxon>
        <taxon>Nematoda</taxon>
        <taxon>Chromadorea</taxon>
        <taxon>Rhabditida</taxon>
        <taxon>Rhabditina</taxon>
        <taxon>Rhabditomorpha</taxon>
        <taxon>Rhabditoidea</taxon>
        <taxon>Rhabditidae</taxon>
        <taxon>Peloderinae</taxon>
        <taxon>Caenorhabditis</taxon>
    </lineage>
</organism>
<dbReference type="AlphaFoldDB" id="A0A2G5SGZ4"/>
<sequence>MSKTGQKNERRGCRLGRSTRGRILEGARKELNKNVNSFCRGFSCFGRKLYCTKCTKRNKHRQKEFTFLLFSLRAPSRILPLVELPNLHPLRSFF</sequence>
<name>A0A2G5SGZ4_9PELO</name>
<dbReference type="Proteomes" id="UP000230233">
    <property type="component" value="Unassembled WGS sequence"/>
</dbReference>
<proteinExistence type="predicted"/>
<protein>
    <submittedName>
        <fullName evidence="1">Uncharacterized protein</fullName>
    </submittedName>
</protein>
<evidence type="ECO:0000313" key="1">
    <source>
        <dbReference type="EMBL" id="PIC14136.1"/>
    </source>
</evidence>